<dbReference type="GO" id="GO:0016853">
    <property type="term" value="F:isomerase activity"/>
    <property type="evidence" value="ECO:0007669"/>
    <property type="project" value="UniProtKB-KW"/>
</dbReference>
<keyword evidence="1" id="KW-0479">Metal-binding</keyword>
<feature type="domain" description="Cupin type-2" evidence="2">
    <location>
        <begin position="39"/>
        <end position="106"/>
    </location>
</feature>
<dbReference type="Pfam" id="PF07883">
    <property type="entry name" value="Cupin_2"/>
    <property type="match status" value="1"/>
</dbReference>
<comment type="caution">
    <text evidence="3">The sequence shown here is derived from an EMBL/GenBank/DDBJ whole genome shotgun (WGS) entry which is preliminary data.</text>
</comment>
<dbReference type="PANTHER" id="PTHR35848:SF9">
    <property type="entry name" value="SLL1358 PROTEIN"/>
    <property type="match status" value="1"/>
</dbReference>
<keyword evidence="3" id="KW-0413">Isomerase</keyword>
<dbReference type="InterPro" id="IPR051610">
    <property type="entry name" value="GPI/OXD"/>
</dbReference>
<evidence type="ECO:0000313" key="4">
    <source>
        <dbReference type="Proteomes" id="UP000560000"/>
    </source>
</evidence>
<sequence length="131" mass="14316">MSKRAPGVIDARTAPHYRWGEVCDGWHLLAGDDLSVIEERVPPGASETRHRHTRARQFFYVLEGEATMELEGVEHVLRAGQGLHVPPGATHCLRNASEAAVRFLVVSAPKSHGDRETVAEADAFVFPASPP</sequence>
<dbReference type="Proteomes" id="UP000560000">
    <property type="component" value="Unassembled WGS sequence"/>
</dbReference>
<name>A0A841KE93_9GAMM</name>
<dbReference type="Gene3D" id="2.60.120.10">
    <property type="entry name" value="Jelly Rolls"/>
    <property type="match status" value="1"/>
</dbReference>
<accession>A0A841KE93</accession>
<dbReference type="InterPro" id="IPR011051">
    <property type="entry name" value="RmlC_Cupin_sf"/>
</dbReference>
<dbReference type="EMBL" id="JACHET010000001">
    <property type="protein sequence ID" value="MBB6183943.1"/>
    <property type="molecule type" value="Genomic_DNA"/>
</dbReference>
<proteinExistence type="predicted"/>
<dbReference type="InterPro" id="IPR013096">
    <property type="entry name" value="Cupin_2"/>
</dbReference>
<dbReference type="PANTHER" id="PTHR35848">
    <property type="entry name" value="OXALATE-BINDING PROTEIN"/>
    <property type="match status" value="1"/>
</dbReference>
<evidence type="ECO:0000256" key="1">
    <source>
        <dbReference type="ARBA" id="ARBA00022723"/>
    </source>
</evidence>
<organism evidence="3 4">
    <name type="scientific">Oleiagrimonas soli</name>
    <dbReference type="NCBI Taxonomy" id="1543381"/>
    <lineage>
        <taxon>Bacteria</taxon>
        <taxon>Pseudomonadati</taxon>
        <taxon>Pseudomonadota</taxon>
        <taxon>Gammaproteobacteria</taxon>
        <taxon>Lysobacterales</taxon>
        <taxon>Rhodanobacteraceae</taxon>
        <taxon>Oleiagrimonas</taxon>
    </lineage>
</organism>
<evidence type="ECO:0000313" key="3">
    <source>
        <dbReference type="EMBL" id="MBB6183943.1"/>
    </source>
</evidence>
<gene>
    <name evidence="3" type="ORF">HNQ86_001288</name>
</gene>
<reference evidence="3 4" key="1">
    <citation type="submission" date="2020-08" db="EMBL/GenBank/DDBJ databases">
        <title>Genomic Encyclopedia of Type Strains, Phase IV (KMG-IV): sequencing the most valuable type-strain genomes for metagenomic binning, comparative biology and taxonomic classification.</title>
        <authorList>
            <person name="Goeker M."/>
        </authorList>
    </citation>
    <scope>NUCLEOTIDE SEQUENCE [LARGE SCALE GENOMIC DNA]</scope>
    <source>
        <strain evidence="3 4">DSM 107085</strain>
    </source>
</reference>
<dbReference type="RefSeq" id="WP_235205266.1">
    <property type="nucleotide sequence ID" value="NZ_JACHET010000001.1"/>
</dbReference>
<protein>
    <submittedName>
        <fullName evidence="3">Mannose-6-phosphate isomerase-like protein (Cupin superfamily)</fullName>
    </submittedName>
</protein>
<dbReference type="GO" id="GO:0046872">
    <property type="term" value="F:metal ion binding"/>
    <property type="evidence" value="ECO:0007669"/>
    <property type="project" value="UniProtKB-KW"/>
</dbReference>
<dbReference type="AlphaFoldDB" id="A0A841KE93"/>
<dbReference type="SUPFAM" id="SSF51182">
    <property type="entry name" value="RmlC-like cupins"/>
    <property type="match status" value="1"/>
</dbReference>
<dbReference type="InterPro" id="IPR014710">
    <property type="entry name" value="RmlC-like_jellyroll"/>
</dbReference>
<evidence type="ECO:0000259" key="2">
    <source>
        <dbReference type="Pfam" id="PF07883"/>
    </source>
</evidence>